<sequence length="55" mass="5792">MDASILNAVTVPAVFAAILLYALYFVVRAGVRDGILQADSKRARLGVDAREDAGA</sequence>
<reference evidence="2" key="1">
    <citation type="submission" date="2016-10" db="EMBL/GenBank/DDBJ databases">
        <authorList>
            <person name="Varghese N."/>
            <person name="Submissions S."/>
        </authorList>
    </citation>
    <scope>NUCLEOTIDE SEQUENCE [LARGE SCALE GENOMIC DNA]</scope>
    <source>
        <strain evidence="2">CGMCC 1.10783</strain>
    </source>
</reference>
<dbReference type="RefSeq" id="WP_175453524.1">
    <property type="nucleotide sequence ID" value="NZ_FNEI01000006.1"/>
</dbReference>
<gene>
    <name evidence="1" type="ORF">SAMN05216555_1063</name>
</gene>
<proteinExistence type="predicted"/>
<dbReference type="AlphaFoldDB" id="A0A1G8PY47"/>
<keyword evidence="2" id="KW-1185">Reference proteome</keyword>
<protein>
    <submittedName>
        <fullName evidence="1">Uncharacterized protein</fullName>
    </submittedName>
</protein>
<dbReference type="STRING" id="1045773.SAMN05216555_1063"/>
<evidence type="ECO:0000313" key="2">
    <source>
        <dbReference type="Proteomes" id="UP000182130"/>
    </source>
</evidence>
<evidence type="ECO:0000313" key="1">
    <source>
        <dbReference type="EMBL" id="SDI97469.1"/>
    </source>
</evidence>
<dbReference type="Proteomes" id="UP000182130">
    <property type="component" value="Unassembled WGS sequence"/>
</dbReference>
<accession>A0A1G8PY47</accession>
<dbReference type="EMBL" id="FNEI01000006">
    <property type="protein sequence ID" value="SDI97469.1"/>
    <property type="molecule type" value="Genomic_DNA"/>
</dbReference>
<name>A0A1G8PY47_9MICC</name>
<organism evidence="1 2">
    <name type="scientific">Arthrobacter cupressi</name>
    <dbReference type="NCBI Taxonomy" id="1045773"/>
    <lineage>
        <taxon>Bacteria</taxon>
        <taxon>Bacillati</taxon>
        <taxon>Actinomycetota</taxon>
        <taxon>Actinomycetes</taxon>
        <taxon>Micrococcales</taxon>
        <taxon>Micrococcaceae</taxon>
        <taxon>Arthrobacter</taxon>
    </lineage>
</organism>